<protein>
    <submittedName>
        <fullName evidence="1">Uncharacterized protein</fullName>
    </submittedName>
</protein>
<dbReference type="EMBL" id="VSSQ01053285">
    <property type="protein sequence ID" value="MPN07326.1"/>
    <property type="molecule type" value="Genomic_DNA"/>
</dbReference>
<gene>
    <name evidence="1" type="ORF">SDC9_154592</name>
</gene>
<comment type="caution">
    <text evidence="1">The sequence shown here is derived from an EMBL/GenBank/DDBJ whole genome shotgun (WGS) entry which is preliminary data.</text>
</comment>
<accession>A0A645F0X2</accession>
<dbReference type="AlphaFoldDB" id="A0A645F0X2"/>
<reference evidence="1" key="1">
    <citation type="submission" date="2019-08" db="EMBL/GenBank/DDBJ databases">
        <authorList>
            <person name="Kucharzyk K."/>
            <person name="Murdoch R.W."/>
            <person name="Higgins S."/>
            <person name="Loffler F."/>
        </authorList>
    </citation>
    <scope>NUCLEOTIDE SEQUENCE</scope>
</reference>
<proteinExistence type="predicted"/>
<sequence length="159" mass="15822">MRAAEAAIDREGSGDVGGVALDFAAGVDQHQAVVVQELVVLDVMQHAGVGAAGDDRCVGVAVGTAFAEFVGEFGFQLVLGHARAAGVHGAGVAGAGDVGGALHGGQFGVVLEQAHGVEFGAQVVDRARRPLAGAGLRTHRIECLGNARIPGVVVTDGVP</sequence>
<evidence type="ECO:0000313" key="1">
    <source>
        <dbReference type="EMBL" id="MPN07326.1"/>
    </source>
</evidence>
<name>A0A645F0X2_9ZZZZ</name>
<organism evidence="1">
    <name type="scientific">bioreactor metagenome</name>
    <dbReference type="NCBI Taxonomy" id="1076179"/>
    <lineage>
        <taxon>unclassified sequences</taxon>
        <taxon>metagenomes</taxon>
        <taxon>ecological metagenomes</taxon>
    </lineage>
</organism>